<dbReference type="EC" id="2.7.7.49" evidence="1"/>
<dbReference type="Pfam" id="PF17917">
    <property type="entry name" value="RT_RNaseH"/>
    <property type="match status" value="1"/>
</dbReference>
<dbReference type="SUPFAM" id="SSF53098">
    <property type="entry name" value="Ribonuclease H-like"/>
    <property type="match status" value="1"/>
</dbReference>
<reference evidence="11" key="2">
    <citation type="journal article" date="2019" name="IMA Fungus">
        <title>Genome sequencing and comparison of five Tilletia species to identify candidate genes for the detection of regulated species infecting wheat.</title>
        <authorList>
            <person name="Nguyen H.D.T."/>
            <person name="Sultana T."/>
            <person name="Kesanakurti P."/>
            <person name="Hambleton S."/>
        </authorList>
    </citation>
    <scope>NUCLEOTIDE SEQUENCE</scope>
    <source>
        <strain evidence="11">DAOMC 236426</strain>
    </source>
</reference>
<reference evidence="11" key="1">
    <citation type="submission" date="2016-04" db="EMBL/GenBank/DDBJ databases">
        <authorList>
            <person name="Nguyen H.D."/>
            <person name="Samba Siva P."/>
            <person name="Cullis J."/>
            <person name="Levesque C.A."/>
            <person name="Hambleton S."/>
        </authorList>
    </citation>
    <scope>NUCLEOTIDE SEQUENCE</scope>
    <source>
        <strain evidence="11">DAOMC 236426</strain>
    </source>
</reference>
<name>A0A8X7MK59_9BASI</name>
<keyword evidence="3" id="KW-0548">Nucleotidyltransferase</keyword>
<feature type="region of interest" description="Disordered" evidence="9">
    <location>
        <begin position="1"/>
        <end position="67"/>
    </location>
</feature>
<keyword evidence="12" id="KW-1185">Reference proteome</keyword>
<feature type="compositionally biased region" description="Basic and acidic residues" evidence="9">
    <location>
        <begin position="1"/>
        <end position="14"/>
    </location>
</feature>
<evidence type="ECO:0000313" key="12">
    <source>
        <dbReference type="Proteomes" id="UP000077684"/>
    </source>
</evidence>
<dbReference type="CDD" id="cd01647">
    <property type="entry name" value="RT_LTR"/>
    <property type="match status" value="1"/>
</dbReference>
<dbReference type="SUPFAM" id="SSF50630">
    <property type="entry name" value="Acid proteases"/>
    <property type="match status" value="1"/>
</dbReference>
<dbReference type="InterPro" id="IPR021109">
    <property type="entry name" value="Peptidase_aspartic_dom_sf"/>
</dbReference>
<evidence type="ECO:0000256" key="7">
    <source>
        <dbReference type="ARBA" id="ARBA00022884"/>
    </source>
</evidence>
<keyword evidence="7" id="KW-0694">RNA-binding</keyword>
<dbReference type="GO" id="GO:0015074">
    <property type="term" value="P:DNA integration"/>
    <property type="evidence" value="ECO:0007669"/>
    <property type="project" value="InterPro"/>
</dbReference>
<dbReference type="InterPro" id="IPR000477">
    <property type="entry name" value="RT_dom"/>
</dbReference>
<protein>
    <recommendedName>
        <fullName evidence="1">RNA-directed DNA polymerase</fullName>
        <ecNumber evidence="1">2.7.7.49</ecNumber>
    </recommendedName>
</protein>
<organism evidence="11 12">
    <name type="scientific">Tilletia controversa</name>
    <name type="common">dwarf bunt fungus</name>
    <dbReference type="NCBI Taxonomy" id="13291"/>
    <lineage>
        <taxon>Eukaryota</taxon>
        <taxon>Fungi</taxon>
        <taxon>Dikarya</taxon>
        <taxon>Basidiomycota</taxon>
        <taxon>Ustilaginomycotina</taxon>
        <taxon>Exobasidiomycetes</taxon>
        <taxon>Tilletiales</taxon>
        <taxon>Tilletiaceae</taxon>
        <taxon>Tilletia</taxon>
    </lineage>
</organism>
<dbReference type="GO" id="GO:0016787">
    <property type="term" value="F:hydrolase activity"/>
    <property type="evidence" value="ECO:0007669"/>
    <property type="project" value="UniProtKB-KW"/>
</dbReference>
<dbReference type="Gene3D" id="3.30.420.10">
    <property type="entry name" value="Ribonuclease H-like superfamily/Ribonuclease H"/>
    <property type="match status" value="1"/>
</dbReference>
<dbReference type="InterPro" id="IPR001584">
    <property type="entry name" value="Integrase_cat-core"/>
</dbReference>
<dbReference type="Gene3D" id="1.10.340.70">
    <property type="match status" value="1"/>
</dbReference>
<feature type="domain" description="Integrase catalytic" evidence="10">
    <location>
        <begin position="1129"/>
        <end position="1288"/>
    </location>
</feature>
<evidence type="ECO:0000256" key="1">
    <source>
        <dbReference type="ARBA" id="ARBA00012493"/>
    </source>
</evidence>
<dbReference type="SUPFAM" id="SSF56672">
    <property type="entry name" value="DNA/RNA polymerases"/>
    <property type="match status" value="1"/>
</dbReference>
<dbReference type="PROSITE" id="PS50994">
    <property type="entry name" value="INTEGRASE"/>
    <property type="match status" value="1"/>
</dbReference>
<dbReference type="Pfam" id="PF00665">
    <property type="entry name" value="rve"/>
    <property type="match status" value="1"/>
</dbReference>
<dbReference type="PANTHER" id="PTHR37984">
    <property type="entry name" value="PROTEIN CBG26694"/>
    <property type="match status" value="1"/>
</dbReference>
<dbReference type="GO" id="GO:0005634">
    <property type="term" value="C:nucleus"/>
    <property type="evidence" value="ECO:0007669"/>
    <property type="project" value="UniProtKB-ARBA"/>
</dbReference>
<evidence type="ECO:0000256" key="5">
    <source>
        <dbReference type="ARBA" id="ARBA00022759"/>
    </source>
</evidence>
<dbReference type="CDD" id="cd00303">
    <property type="entry name" value="retropepsin_like"/>
    <property type="match status" value="1"/>
</dbReference>
<accession>A0A8X7MK59</accession>
<keyword evidence="5" id="KW-0255">Endonuclease</keyword>
<evidence type="ECO:0000259" key="10">
    <source>
        <dbReference type="PROSITE" id="PS50994"/>
    </source>
</evidence>
<dbReference type="Gene3D" id="2.40.70.10">
    <property type="entry name" value="Acid Proteases"/>
    <property type="match status" value="1"/>
</dbReference>
<dbReference type="Gene3D" id="3.30.70.270">
    <property type="match status" value="2"/>
</dbReference>
<dbReference type="InterPro" id="IPR041588">
    <property type="entry name" value="Integrase_H2C2"/>
</dbReference>
<dbReference type="InterPro" id="IPR036397">
    <property type="entry name" value="RNaseH_sf"/>
</dbReference>
<dbReference type="Pfam" id="PF17921">
    <property type="entry name" value="Integrase_H2C2"/>
    <property type="match status" value="1"/>
</dbReference>
<dbReference type="Pfam" id="PF00078">
    <property type="entry name" value="RVT_1"/>
    <property type="match status" value="1"/>
</dbReference>
<evidence type="ECO:0000313" key="11">
    <source>
        <dbReference type="EMBL" id="KAE8239228.1"/>
    </source>
</evidence>
<dbReference type="InterPro" id="IPR043502">
    <property type="entry name" value="DNA/RNA_pol_sf"/>
</dbReference>
<gene>
    <name evidence="11" type="ORF">A4X06_0g8439</name>
</gene>
<dbReference type="InterPro" id="IPR012337">
    <property type="entry name" value="RNaseH-like_sf"/>
</dbReference>
<evidence type="ECO:0000256" key="8">
    <source>
        <dbReference type="ARBA" id="ARBA00022918"/>
    </source>
</evidence>
<dbReference type="PANTHER" id="PTHR37984:SF5">
    <property type="entry name" value="PROTEIN NYNRIN-LIKE"/>
    <property type="match status" value="1"/>
</dbReference>
<sequence length="1448" mass="161093">RRSQEPSERAKPYERPPTPQGPAARTRSAQVQDGQGQPVVQGGLAASAPAPTSAPAPAAAASVPQQAPPIAQAPLSVVGDAEMTEAGGEKKRQTRRYTLTSELGRTFPVRDTLQKIIDNPIMISTGELLAQPELQKALAPMLQRHKSFDANAVRVEEEPDIMDVAFLEPKISRVLFSCGVGKVQVRVGNSDVTALLDPGSEINVINRTTCDRLRLPLTPFDGTMRNADGRLSPMNYRCCNVELEVGGVRSRAHLYVVEGPSYELLLGRPWQRHVRYQHRDIDEGLLATIYDPTTNLPYSFIAAPAEQSDPRSSYSSRGIDVVREVSHLLCSTKLEELLEQEDNQQEEALLAGELTDRQDDKTPSVLTMYKPVARKVRPVATNITEDDRVKINIPPDFEDDLPQVPFSAPAFEPGERLTQARLDELDLDPDRLLNDEERKILVAVIRQNELALAFDETEKGVVDPDIVPPVKIPVVEHTPWHHRNIPIPAAIKKDVLRLLQDKVDSGLYEPSSAGYTSKWFAVAKKQKGQYRIVHDLQPLNGVSARNPGGLPQIDAFVGELSGKACIGTLDHFSGFDQVWLAVESRDFTTFETELGRLRHTRLPQGGTNSCVVFHYIVVAIVGRDGKVYVDDTFIPGPDSTYDDEPIPENPKVRRFVYEYLVKLNRVLFRVGKAKMTISARKMAPIRRTADVLGQEVSPEGRRVAKGKVEAIEKWSRCSTVSEVRSFLGIAGQARAWIPNYSAVVKPLTNLTRKGVVFDWGEEQQKAMDAVKQVVAQRTHLVELKYGEDMKPIKLGVDAGPLACGFWLGQDDEGGVTHVARYGSLPFNDREQAYSQAKRELYAIFRALKFFRHWLWGTRVIVLSDAMFIKGMLANPELPNSAMTRWLAYVMLFDLAVQHVKAKDNELADGLSRRPPQPDDVSVTDDEEWLTDRLEDLPSAGGSDETQNVDQTILEHSHSYSTSFTPDPSLLPTSEIEPVDLFSLLVDGGNVSSVSAGVGVEGSTIRTLSDEHQGVFDFLALGKKPAGVNDFASNKRFLKKASQYFVAGRALWRRGGIEGAGRLVVDEKGEQERLMGLAHEESGHKGVQATAQQLEKRYFWTSLWADVRNWIETCDACQKRERSSSEAMIRPTAPPDPFQRIGLDITYMPKALGRRYLVVVRDDLSGWVEARALKRKTARAVARFLVEDVLTRHGLPLQVTTDQGTEFKGVVDVLLNKYKVDITRTSPYNPRANGAVERGHGPLKEAIIHIARLLDVPWPQAVELACWIDRTTVRRQYGHSPFFLLHGHEPLLPLDLAGPLLIEKYQSILDDKAALAATVADRINRLASHQLVVNLARKAKTDARAISSAHRNLQESLVEPNFSPGQLVLIRNLKAIETKKSEIKLQDTWHGPYKVVWQGINGGVHLSTLEGIALPSAFHPTHVKRYRPRIKALLQRDPATTTKDVVEKP</sequence>
<evidence type="ECO:0000256" key="2">
    <source>
        <dbReference type="ARBA" id="ARBA00022679"/>
    </source>
</evidence>
<dbReference type="InterPro" id="IPR050951">
    <property type="entry name" value="Retrovirus_Pol_polyprotein"/>
</dbReference>
<keyword evidence="2" id="KW-0808">Transferase</keyword>
<feature type="non-terminal residue" evidence="11">
    <location>
        <position position="1"/>
    </location>
</feature>
<keyword evidence="6" id="KW-0378">Hydrolase</keyword>
<dbReference type="Gene3D" id="3.10.10.10">
    <property type="entry name" value="HIV Type 1 Reverse Transcriptase, subunit A, domain 1"/>
    <property type="match status" value="1"/>
</dbReference>
<keyword evidence="4" id="KW-0540">Nuclease</keyword>
<dbReference type="InterPro" id="IPR043128">
    <property type="entry name" value="Rev_trsase/Diguanyl_cyclase"/>
</dbReference>
<dbReference type="GO" id="GO:0004519">
    <property type="term" value="F:endonuclease activity"/>
    <property type="evidence" value="ECO:0007669"/>
    <property type="project" value="UniProtKB-KW"/>
</dbReference>
<proteinExistence type="predicted"/>
<dbReference type="InterPro" id="IPR041373">
    <property type="entry name" value="RT_RNaseH"/>
</dbReference>
<comment type="caution">
    <text evidence="11">The sequence shown here is derived from an EMBL/GenBank/DDBJ whole genome shotgun (WGS) entry which is preliminary data.</text>
</comment>
<feature type="region of interest" description="Disordered" evidence="9">
    <location>
        <begin position="905"/>
        <end position="925"/>
    </location>
</feature>
<dbReference type="GO" id="GO:0003964">
    <property type="term" value="F:RNA-directed DNA polymerase activity"/>
    <property type="evidence" value="ECO:0007669"/>
    <property type="project" value="UniProtKB-KW"/>
</dbReference>
<evidence type="ECO:0000256" key="9">
    <source>
        <dbReference type="SAM" id="MobiDB-lite"/>
    </source>
</evidence>
<dbReference type="Proteomes" id="UP000077684">
    <property type="component" value="Unassembled WGS sequence"/>
</dbReference>
<dbReference type="Pfam" id="PF13650">
    <property type="entry name" value="Asp_protease_2"/>
    <property type="match status" value="1"/>
</dbReference>
<dbReference type="CDD" id="cd09274">
    <property type="entry name" value="RNase_HI_RT_Ty3"/>
    <property type="match status" value="1"/>
</dbReference>
<evidence type="ECO:0000256" key="6">
    <source>
        <dbReference type="ARBA" id="ARBA00022801"/>
    </source>
</evidence>
<feature type="compositionally biased region" description="Low complexity" evidence="9">
    <location>
        <begin position="30"/>
        <end position="67"/>
    </location>
</feature>
<evidence type="ECO:0000256" key="3">
    <source>
        <dbReference type="ARBA" id="ARBA00022695"/>
    </source>
</evidence>
<dbReference type="GO" id="GO:0003723">
    <property type="term" value="F:RNA binding"/>
    <property type="evidence" value="ECO:0007669"/>
    <property type="project" value="UniProtKB-KW"/>
</dbReference>
<keyword evidence="8" id="KW-0695">RNA-directed DNA polymerase</keyword>
<dbReference type="EMBL" id="LWDE02001849">
    <property type="protein sequence ID" value="KAE8239228.1"/>
    <property type="molecule type" value="Genomic_DNA"/>
</dbReference>
<evidence type="ECO:0000256" key="4">
    <source>
        <dbReference type="ARBA" id="ARBA00022722"/>
    </source>
</evidence>